<evidence type="ECO:0000313" key="2">
    <source>
        <dbReference type="EMBL" id="KAG7305632.1"/>
    </source>
</evidence>
<comment type="caution">
    <text evidence="2">The sequence shown here is derived from an EMBL/GenBank/DDBJ whole genome shotgun (WGS) entry which is preliminary data.</text>
</comment>
<evidence type="ECO:0000313" key="3">
    <source>
        <dbReference type="Proteomes" id="UP000823941"/>
    </source>
</evidence>
<evidence type="ECO:0000256" key="1">
    <source>
        <dbReference type="SAM" id="MobiDB-lite"/>
    </source>
</evidence>
<organism evidence="2 3">
    <name type="scientific">Plutella xylostella</name>
    <name type="common">Diamondback moth</name>
    <name type="synonym">Plutella maculipennis</name>
    <dbReference type="NCBI Taxonomy" id="51655"/>
    <lineage>
        <taxon>Eukaryota</taxon>
        <taxon>Metazoa</taxon>
        <taxon>Ecdysozoa</taxon>
        <taxon>Arthropoda</taxon>
        <taxon>Hexapoda</taxon>
        <taxon>Insecta</taxon>
        <taxon>Pterygota</taxon>
        <taxon>Neoptera</taxon>
        <taxon>Endopterygota</taxon>
        <taxon>Lepidoptera</taxon>
        <taxon>Glossata</taxon>
        <taxon>Ditrysia</taxon>
        <taxon>Yponomeutoidea</taxon>
        <taxon>Plutellidae</taxon>
        <taxon>Plutella</taxon>
    </lineage>
</organism>
<keyword evidence="3" id="KW-1185">Reference proteome</keyword>
<name>A0ABQ7QK79_PLUXY</name>
<reference evidence="2 3" key="1">
    <citation type="submission" date="2021-06" db="EMBL/GenBank/DDBJ databases">
        <title>A haploid diamondback moth (Plutella xylostella L.) genome assembly resolves 31 chromosomes and identifies a diamide resistance mutation.</title>
        <authorList>
            <person name="Ward C.M."/>
            <person name="Perry K.D."/>
            <person name="Baker G."/>
            <person name="Powis K."/>
            <person name="Heckel D.G."/>
            <person name="Baxter S.W."/>
        </authorList>
    </citation>
    <scope>NUCLEOTIDE SEQUENCE [LARGE SCALE GENOMIC DNA]</scope>
    <source>
        <strain evidence="2 3">LV</strain>
        <tissue evidence="2">Single pupa</tissue>
    </source>
</reference>
<dbReference type="Gene3D" id="3.30.70.1820">
    <property type="entry name" value="L1 transposable element, RRM domain"/>
    <property type="match status" value="1"/>
</dbReference>
<accession>A0ABQ7QK79</accession>
<proteinExistence type="predicted"/>
<feature type="region of interest" description="Disordered" evidence="1">
    <location>
        <begin position="214"/>
        <end position="247"/>
    </location>
</feature>
<sequence length="247" mass="27129">MEGIKESIAEMMGQLNVRMASFEAQINKAPASPSATGLAAEFAAFRSFTVSAFGILQKQVEMLASGMDHLDMRSRRKILLVHGIPEDKKEDVANTAVQVITKHTKVPDLFCRQDIARSHRMGRMGDKPRPILVKFKDLALRNTVWYSKAKMKGSGVTLSEFLTKPRHEAFMAARERVGVKQCWTRDGCVVVLGADGKQHRVVTLAELDQVCPPTSQNVGQAAPKAVSSRAPDVSLASSRAKRVASRK</sequence>
<dbReference type="EMBL" id="JAHIBW010000013">
    <property type="protein sequence ID" value="KAG7305632.1"/>
    <property type="molecule type" value="Genomic_DNA"/>
</dbReference>
<dbReference type="Proteomes" id="UP000823941">
    <property type="component" value="Chromosome 13"/>
</dbReference>
<protein>
    <submittedName>
        <fullName evidence="2">Uncharacterized protein</fullName>
    </submittedName>
</protein>
<gene>
    <name evidence="2" type="ORF">JYU34_009726</name>
</gene>